<dbReference type="EMBL" id="BSYO01000024">
    <property type="protein sequence ID" value="GMH22068.1"/>
    <property type="molecule type" value="Genomic_DNA"/>
</dbReference>
<dbReference type="AlphaFoldDB" id="A0AAD3T1U7"/>
<evidence type="ECO:0000313" key="3">
    <source>
        <dbReference type="Proteomes" id="UP001279734"/>
    </source>
</evidence>
<proteinExistence type="predicted"/>
<accession>A0AAD3T1U7</accession>
<feature type="compositionally biased region" description="Basic residues" evidence="1">
    <location>
        <begin position="462"/>
        <end position="476"/>
    </location>
</feature>
<sequence length="476" mass="50991">MRIDVVPPTKIRLSFGKFSVIEKESFVEVEVLYPGKLSKSGRMSGHNTGLSKEFHPTGRILEGSHPKVAHLSLKRNKPKGFQQNAQCDDSVVRLSNPFAVLQFDDVIRLATLGEIDCNQVDIDIEPQIDTSCEQLSCVGRPDQGSAPGEVVVGLAVPVFQDDQAVADKPKNETLREDVAGVHMCGITQQEDISQEFANIVQPCLCRPVPGSVPGIADVQLNPLQSCTICPTHFNAAASPGKVVDDQMDVQQSAVDAEEPIVHDRDGQLWVQSERIQQMQPTDLIATGLDSKFSPPTKFGNASACNSPELTRSLKFTVEDDECSLNTNAERHPAAGCIAVSFADITKCGIAPAGDDEPGKGAALISLQPITAEDQFAALGRSSCHDEVVGSTAIGSFDHVILAEQPRGEPKPCTSIGILSKNIAAMRKQFDAPRACLGISFPCPIDGLSPSNDGGGSNSGLQKCKRRKKKRSPIPPI</sequence>
<comment type="caution">
    <text evidence="2">The sequence shown here is derived from an EMBL/GenBank/DDBJ whole genome shotgun (WGS) entry which is preliminary data.</text>
</comment>
<gene>
    <name evidence="2" type="ORF">Nepgr_023911</name>
</gene>
<dbReference type="Proteomes" id="UP001279734">
    <property type="component" value="Unassembled WGS sequence"/>
</dbReference>
<keyword evidence="3" id="KW-1185">Reference proteome</keyword>
<feature type="region of interest" description="Disordered" evidence="1">
    <location>
        <begin position="447"/>
        <end position="476"/>
    </location>
</feature>
<reference evidence="2" key="1">
    <citation type="submission" date="2023-05" db="EMBL/GenBank/DDBJ databases">
        <title>Nepenthes gracilis genome sequencing.</title>
        <authorList>
            <person name="Fukushima K."/>
        </authorList>
    </citation>
    <scope>NUCLEOTIDE SEQUENCE</scope>
    <source>
        <strain evidence="2">SING2019-196</strain>
    </source>
</reference>
<name>A0AAD3T1U7_NEPGR</name>
<organism evidence="2 3">
    <name type="scientific">Nepenthes gracilis</name>
    <name type="common">Slender pitcher plant</name>
    <dbReference type="NCBI Taxonomy" id="150966"/>
    <lineage>
        <taxon>Eukaryota</taxon>
        <taxon>Viridiplantae</taxon>
        <taxon>Streptophyta</taxon>
        <taxon>Embryophyta</taxon>
        <taxon>Tracheophyta</taxon>
        <taxon>Spermatophyta</taxon>
        <taxon>Magnoliopsida</taxon>
        <taxon>eudicotyledons</taxon>
        <taxon>Gunneridae</taxon>
        <taxon>Pentapetalae</taxon>
        <taxon>Caryophyllales</taxon>
        <taxon>Nepenthaceae</taxon>
        <taxon>Nepenthes</taxon>
    </lineage>
</organism>
<evidence type="ECO:0000313" key="2">
    <source>
        <dbReference type="EMBL" id="GMH22068.1"/>
    </source>
</evidence>
<evidence type="ECO:0000256" key="1">
    <source>
        <dbReference type="SAM" id="MobiDB-lite"/>
    </source>
</evidence>
<protein>
    <submittedName>
        <fullName evidence="2">Uncharacterized protein</fullName>
    </submittedName>
</protein>